<evidence type="ECO:0000313" key="2">
    <source>
        <dbReference type="EMBL" id="AGU15446.1"/>
    </source>
</evidence>
<keyword evidence="3" id="KW-1185">Reference proteome</keyword>
<organism evidence="2 3">
    <name type="scientific">Corynebacterium argentoratense DSM 44202</name>
    <dbReference type="NCBI Taxonomy" id="1348662"/>
    <lineage>
        <taxon>Bacteria</taxon>
        <taxon>Bacillati</taxon>
        <taxon>Actinomycetota</taxon>
        <taxon>Actinomycetes</taxon>
        <taxon>Mycobacteriales</taxon>
        <taxon>Corynebacteriaceae</taxon>
        <taxon>Corynebacterium</taxon>
    </lineage>
</organism>
<dbReference type="AlphaFoldDB" id="U3GYR5"/>
<sequence>MKRFAAAALAALTTASLMTPAQADTLDGIRAIFDVLTGKPP</sequence>
<dbReference type="PATRIC" id="fig|1348662.3.peg.1297"/>
<protein>
    <submittedName>
        <fullName evidence="2">Uncharacterized protein</fullName>
    </submittedName>
</protein>
<proteinExistence type="predicted"/>
<dbReference type="RefSeq" id="WP_020976604.1">
    <property type="nucleotide sequence ID" value="NC_022198.1"/>
</dbReference>
<feature type="chain" id="PRO_5004641871" evidence="1">
    <location>
        <begin position="24"/>
        <end position="41"/>
    </location>
</feature>
<evidence type="ECO:0000256" key="1">
    <source>
        <dbReference type="SAM" id="SignalP"/>
    </source>
</evidence>
<evidence type="ECO:0000313" key="3">
    <source>
        <dbReference type="Proteomes" id="UP000016943"/>
    </source>
</evidence>
<dbReference type="EMBL" id="CP006365">
    <property type="protein sequence ID" value="AGU15446.1"/>
    <property type="molecule type" value="Genomic_DNA"/>
</dbReference>
<dbReference type="Proteomes" id="UP000016943">
    <property type="component" value="Chromosome"/>
</dbReference>
<accession>U3GYR5</accession>
<dbReference type="GeneID" id="78250819"/>
<dbReference type="HOGENOM" id="CLU_3268652_0_0_11"/>
<gene>
    <name evidence="2" type="ORF">CARG_06610</name>
</gene>
<name>U3GYR5_9CORY</name>
<dbReference type="KEGG" id="caz:CARG_06610"/>
<feature type="signal peptide" evidence="1">
    <location>
        <begin position="1"/>
        <end position="23"/>
    </location>
</feature>
<keyword evidence="1" id="KW-0732">Signal</keyword>
<reference evidence="2 3" key="1">
    <citation type="journal article" date="2013" name="Genome Announc.">
        <title>Whole-Genome Sequence of the Clinical Strain Corynebacterium argentoratense DSM 44202, Isolated from a Human Throat Specimen.</title>
        <authorList>
            <person name="Bomholt C."/>
            <person name="Glaub A."/>
            <person name="Gravermann K."/>
            <person name="Albersmeier A."/>
            <person name="Brinkrolf K."/>
            <person name="Ruckert C."/>
            <person name="Tauch A."/>
        </authorList>
    </citation>
    <scope>NUCLEOTIDE SEQUENCE [LARGE SCALE GENOMIC DNA]</scope>
    <source>
        <strain evidence="2">DSM 44202</strain>
    </source>
</reference>